<keyword evidence="1" id="KW-0732">Signal</keyword>
<dbReference type="InterPro" id="IPR018391">
    <property type="entry name" value="PQQ_b-propeller_rpt"/>
</dbReference>
<dbReference type="PROSITE" id="PS51257">
    <property type="entry name" value="PROKAR_LIPOPROTEIN"/>
    <property type="match status" value="1"/>
</dbReference>
<feature type="signal peptide" evidence="1">
    <location>
        <begin position="1"/>
        <end position="24"/>
    </location>
</feature>
<dbReference type="Gene3D" id="2.130.10.10">
    <property type="entry name" value="YVTN repeat-like/Quinoprotein amine dehydrogenase"/>
    <property type="match status" value="1"/>
</dbReference>
<feature type="chain" id="PRO_5005513957" evidence="1">
    <location>
        <begin position="25"/>
        <end position="371"/>
    </location>
</feature>
<organism evidence="3">
    <name type="scientific">Flexilinea flocculi</name>
    <dbReference type="NCBI Taxonomy" id="1678840"/>
    <lineage>
        <taxon>Bacteria</taxon>
        <taxon>Bacillati</taxon>
        <taxon>Chloroflexota</taxon>
        <taxon>Anaerolineae</taxon>
        <taxon>Anaerolineales</taxon>
        <taxon>Anaerolineaceae</taxon>
        <taxon>Flexilinea</taxon>
    </lineage>
</organism>
<dbReference type="Pfam" id="PF13360">
    <property type="entry name" value="PQQ_2"/>
    <property type="match status" value="2"/>
</dbReference>
<dbReference type="AlphaFoldDB" id="A0A0K8PCZ3"/>
<evidence type="ECO:0000313" key="4">
    <source>
        <dbReference type="Proteomes" id="UP000053370"/>
    </source>
</evidence>
<keyword evidence="4" id="KW-1185">Reference proteome</keyword>
<feature type="domain" description="Pyrrolo-quinoline quinone repeat" evidence="2">
    <location>
        <begin position="148"/>
        <end position="309"/>
    </location>
</feature>
<dbReference type="PANTHER" id="PTHR34512">
    <property type="entry name" value="CELL SURFACE PROTEIN"/>
    <property type="match status" value="1"/>
</dbReference>
<dbReference type="PANTHER" id="PTHR34512:SF30">
    <property type="entry name" value="OUTER MEMBRANE PROTEIN ASSEMBLY FACTOR BAMB"/>
    <property type="match status" value="1"/>
</dbReference>
<protein>
    <submittedName>
        <fullName evidence="3">Outer membrane protein assembly factor BamB, contains PQQ-like beta-propeller repeat</fullName>
    </submittedName>
</protein>
<dbReference type="SUPFAM" id="SSF50998">
    <property type="entry name" value="Quinoprotein alcohol dehydrogenase-like"/>
    <property type="match status" value="1"/>
</dbReference>
<evidence type="ECO:0000259" key="2">
    <source>
        <dbReference type="Pfam" id="PF13360"/>
    </source>
</evidence>
<dbReference type="InterPro" id="IPR015943">
    <property type="entry name" value="WD40/YVTN_repeat-like_dom_sf"/>
</dbReference>
<dbReference type="Proteomes" id="UP000053370">
    <property type="component" value="Unassembled WGS sequence"/>
</dbReference>
<dbReference type="InterPro" id="IPR011047">
    <property type="entry name" value="Quinoprotein_ADH-like_sf"/>
</dbReference>
<reference evidence="3" key="1">
    <citation type="journal article" date="2015" name="Genome Announc.">
        <title>Draft Genome Sequence of Anaerolineae Strain TC1, a Novel Isolate from a Methanogenic Wastewater Treatment System.</title>
        <authorList>
            <person name="Matsuura N."/>
            <person name="Tourlousse D.M."/>
            <person name="Sun L."/>
            <person name="Toyonaga M."/>
            <person name="Kuroda K."/>
            <person name="Ohashi A."/>
            <person name="Cruz R."/>
            <person name="Yamaguchi T."/>
            <person name="Sekiguchi Y."/>
        </authorList>
    </citation>
    <scope>NUCLEOTIDE SEQUENCE [LARGE SCALE GENOMIC DNA]</scope>
    <source>
        <strain evidence="3">TC1</strain>
    </source>
</reference>
<dbReference type="OrthoDB" id="155383at2"/>
<dbReference type="EMBL" id="DF968180">
    <property type="protein sequence ID" value="GAP40015.1"/>
    <property type="molecule type" value="Genomic_DNA"/>
</dbReference>
<gene>
    <name evidence="3" type="ORF">ATC1_12555</name>
</gene>
<proteinExistence type="predicted"/>
<dbReference type="STRING" id="1678840.ATC1_12555"/>
<dbReference type="SMART" id="SM00564">
    <property type="entry name" value="PQQ"/>
    <property type="match status" value="6"/>
</dbReference>
<evidence type="ECO:0000256" key="1">
    <source>
        <dbReference type="SAM" id="SignalP"/>
    </source>
</evidence>
<accession>A0A0K8PCZ3</accession>
<dbReference type="RefSeq" id="WP_062278912.1">
    <property type="nucleotide sequence ID" value="NZ_DF968180.1"/>
</dbReference>
<sequence>MKKNKIILISGLVLLSVLLLSSCAGNSALNNATSWPGVTAEGNTIYAAYNSYVSAVEDGQKIWTYPAEADKSLSFYAAPLIDGDLLYVGTYHNQIHILNKNTGALVQKIELASSKSKIIASPVIDDGLLIIPSSDGAVSAYAVSDYSKPAWTIKLSSDVWTTPLVLDGKVYISSLDKKLNVIDLKTGELLSSVQTNGAIMDNLVYANQVIYFSTFGKEVLSFDPETGTTKTIIQTTGEIWAAPLVLDDRIIAADMQGNVYCSDLESGKSLWTLNNITGDGSAIIAAPEQLTNQNILISAENGDLFVYDLDGKSVGTRSTKLKTMSSPVVYDDSFVSAFIPGDSLLKSFSNDLKENWLYIGESASAAKTPAK</sequence>
<feature type="domain" description="Pyrrolo-quinoline quinone repeat" evidence="2">
    <location>
        <begin position="51"/>
        <end position="144"/>
    </location>
</feature>
<name>A0A0K8PCZ3_9CHLR</name>
<evidence type="ECO:0000313" key="3">
    <source>
        <dbReference type="EMBL" id="GAP40015.1"/>
    </source>
</evidence>
<dbReference type="InterPro" id="IPR002372">
    <property type="entry name" value="PQQ_rpt_dom"/>
</dbReference>
<dbReference type="Gene3D" id="2.40.128.630">
    <property type="match status" value="1"/>
</dbReference>